<feature type="compositionally biased region" description="Low complexity" evidence="1">
    <location>
        <begin position="43"/>
        <end position="59"/>
    </location>
</feature>
<dbReference type="EMBL" id="BAABJR010000006">
    <property type="protein sequence ID" value="GAA5208691.1"/>
    <property type="molecule type" value="Genomic_DNA"/>
</dbReference>
<feature type="region of interest" description="Disordered" evidence="1">
    <location>
        <begin position="15"/>
        <end position="93"/>
    </location>
</feature>
<proteinExistence type="predicted"/>
<evidence type="ECO:0000313" key="3">
    <source>
        <dbReference type="Proteomes" id="UP001499878"/>
    </source>
</evidence>
<gene>
    <name evidence="2" type="ORF">GCM10023323_29220</name>
</gene>
<reference evidence="3" key="1">
    <citation type="journal article" date="2019" name="Int. J. Syst. Evol. Microbiol.">
        <title>The Global Catalogue of Microorganisms (GCM) 10K type strain sequencing project: providing services to taxonomists for standard genome sequencing and annotation.</title>
        <authorList>
            <consortium name="The Broad Institute Genomics Platform"/>
            <consortium name="The Broad Institute Genome Sequencing Center for Infectious Disease"/>
            <person name="Wu L."/>
            <person name="Ma J."/>
        </authorList>
    </citation>
    <scope>NUCLEOTIDE SEQUENCE [LARGE SCALE GENOMIC DNA]</scope>
    <source>
        <strain evidence="3">JCM 18306</strain>
    </source>
</reference>
<organism evidence="2 3">
    <name type="scientific">Streptomyces thinghirensis</name>
    <dbReference type="NCBI Taxonomy" id="551547"/>
    <lineage>
        <taxon>Bacteria</taxon>
        <taxon>Bacillati</taxon>
        <taxon>Actinomycetota</taxon>
        <taxon>Actinomycetes</taxon>
        <taxon>Kitasatosporales</taxon>
        <taxon>Streptomycetaceae</taxon>
        <taxon>Streptomyces</taxon>
    </lineage>
</organism>
<protein>
    <recommendedName>
        <fullName evidence="4">Transposase</fullName>
    </recommendedName>
</protein>
<comment type="caution">
    <text evidence="2">The sequence shown here is derived from an EMBL/GenBank/DDBJ whole genome shotgun (WGS) entry which is preliminary data.</text>
</comment>
<dbReference type="Proteomes" id="UP001499878">
    <property type="component" value="Unassembled WGS sequence"/>
</dbReference>
<evidence type="ECO:0008006" key="4">
    <source>
        <dbReference type="Google" id="ProtNLM"/>
    </source>
</evidence>
<keyword evidence="3" id="KW-1185">Reference proteome</keyword>
<sequence>MGIRIRKVCTLLAGDRRIAPSTESRPNSPLVRARYEPAISNGTRTLTPPASPPTTNTPEPSRHRRRPILDPLPQPHSVPRNVSVPGRTRHGLTDPNTVGSLCCFLCETR</sequence>
<evidence type="ECO:0000256" key="1">
    <source>
        <dbReference type="SAM" id="MobiDB-lite"/>
    </source>
</evidence>
<accession>A0ABP9T4R6</accession>
<name>A0ABP9T4R6_9ACTN</name>
<evidence type="ECO:0000313" key="2">
    <source>
        <dbReference type="EMBL" id="GAA5208691.1"/>
    </source>
</evidence>